<dbReference type="NCBIfam" id="TIGR00398">
    <property type="entry name" value="metG"/>
    <property type="match status" value="1"/>
</dbReference>
<dbReference type="SUPFAM" id="SSF57770">
    <property type="entry name" value="Methionyl-tRNA synthetase (MetRS), Zn-domain"/>
    <property type="match status" value="1"/>
</dbReference>
<dbReference type="EC" id="6.1.1.10" evidence="11"/>
<reference evidence="15" key="1">
    <citation type="submission" date="2020-02" db="EMBL/GenBank/DDBJ databases">
        <authorList>
            <person name="Meier V. D."/>
        </authorList>
    </citation>
    <scope>NUCLEOTIDE SEQUENCE</scope>
    <source>
        <strain evidence="15">AVDCRST_MAG26</strain>
    </source>
</reference>
<dbReference type="Gene3D" id="2.20.28.20">
    <property type="entry name" value="Methionyl-tRNA synthetase, Zn-domain"/>
    <property type="match status" value="1"/>
</dbReference>
<evidence type="ECO:0000256" key="1">
    <source>
        <dbReference type="ARBA" id="ARBA00003314"/>
    </source>
</evidence>
<dbReference type="InterPro" id="IPR015413">
    <property type="entry name" value="Methionyl/Leucyl_tRNA_Synth"/>
</dbReference>
<feature type="binding site" evidence="11">
    <location>
        <position position="157"/>
    </location>
    <ligand>
        <name>Zn(2+)</name>
        <dbReference type="ChEBI" id="CHEBI:29105"/>
    </ligand>
</feature>
<evidence type="ECO:0000256" key="4">
    <source>
        <dbReference type="ARBA" id="ARBA00022490"/>
    </source>
</evidence>
<keyword evidence="5 11" id="KW-0436">Ligase</keyword>
<dbReference type="InterPro" id="IPR001412">
    <property type="entry name" value="aa-tRNA-synth_I_CS"/>
</dbReference>
<comment type="subcellular location">
    <subcellularLocation>
        <location evidence="2 11">Cytoplasm</location>
    </subcellularLocation>
</comment>
<evidence type="ECO:0000256" key="6">
    <source>
        <dbReference type="ARBA" id="ARBA00022741"/>
    </source>
</evidence>
<dbReference type="HAMAP" id="MF_00098">
    <property type="entry name" value="Met_tRNA_synth_type1"/>
    <property type="match status" value="1"/>
</dbReference>
<dbReference type="Pfam" id="PF19303">
    <property type="entry name" value="Anticodon_3"/>
    <property type="match status" value="1"/>
</dbReference>
<dbReference type="PRINTS" id="PR01041">
    <property type="entry name" value="TRNASYNTHMET"/>
</dbReference>
<comment type="catalytic activity">
    <reaction evidence="10 11">
        <text>tRNA(Met) + L-methionine + ATP = L-methionyl-tRNA(Met) + AMP + diphosphate</text>
        <dbReference type="Rhea" id="RHEA:13481"/>
        <dbReference type="Rhea" id="RHEA-COMP:9667"/>
        <dbReference type="Rhea" id="RHEA-COMP:9698"/>
        <dbReference type="ChEBI" id="CHEBI:30616"/>
        <dbReference type="ChEBI" id="CHEBI:33019"/>
        <dbReference type="ChEBI" id="CHEBI:57844"/>
        <dbReference type="ChEBI" id="CHEBI:78442"/>
        <dbReference type="ChEBI" id="CHEBI:78530"/>
        <dbReference type="ChEBI" id="CHEBI:456215"/>
        <dbReference type="EC" id="6.1.1.10"/>
    </reaction>
</comment>
<feature type="binding site" evidence="11">
    <location>
        <position position="144"/>
    </location>
    <ligand>
        <name>Zn(2+)</name>
        <dbReference type="ChEBI" id="CHEBI:29105"/>
    </ligand>
</feature>
<dbReference type="CDD" id="cd00814">
    <property type="entry name" value="MetRS_core"/>
    <property type="match status" value="1"/>
</dbReference>
<dbReference type="GO" id="GO:0005524">
    <property type="term" value="F:ATP binding"/>
    <property type="evidence" value="ECO:0007669"/>
    <property type="project" value="UniProtKB-UniRule"/>
</dbReference>
<evidence type="ECO:0000256" key="10">
    <source>
        <dbReference type="ARBA" id="ARBA00047364"/>
    </source>
</evidence>
<dbReference type="PANTHER" id="PTHR45765">
    <property type="entry name" value="METHIONINE--TRNA LIGASE"/>
    <property type="match status" value="1"/>
</dbReference>
<dbReference type="Pfam" id="PF09334">
    <property type="entry name" value="tRNA-synt_1g"/>
    <property type="match status" value="1"/>
</dbReference>
<dbReference type="PROSITE" id="PS00178">
    <property type="entry name" value="AA_TRNA_LIGASE_I"/>
    <property type="match status" value="1"/>
</dbReference>
<feature type="region of interest" description="Disordered" evidence="12">
    <location>
        <begin position="522"/>
        <end position="550"/>
    </location>
</feature>
<name>A0A6J4I0A2_9CHLR</name>
<dbReference type="InterPro" id="IPR029038">
    <property type="entry name" value="MetRS_Zn"/>
</dbReference>
<dbReference type="GO" id="GO:0004825">
    <property type="term" value="F:methionine-tRNA ligase activity"/>
    <property type="evidence" value="ECO:0007669"/>
    <property type="project" value="UniProtKB-UniRule"/>
</dbReference>
<dbReference type="SUPFAM" id="SSF52374">
    <property type="entry name" value="Nucleotidylyl transferase"/>
    <property type="match status" value="1"/>
</dbReference>
<comment type="cofactor">
    <cofactor evidence="11">
        <name>Zn(2+)</name>
        <dbReference type="ChEBI" id="CHEBI:29105"/>
    </cofactor>
    <text evidence="11">Binds 1 zinc ion per subunit.</text>
</comment>
<feature type="binding site" evidence="11">
    <location>
        <position position="147"/>
    </location>
    <ligand>
        <name>Zn(2+)</name>
        <dbReference type="ChEBI" id="CHEBI:29105"/>
    </ligand>
</feature>
<keyword evidence="9 11" id="KW-0030">Aminoacyl-tRNA synthetase</keyword>
<comment type="subunit">
    <text evidence="11">Monomer.</text>
</comment>
<keyword evidence="7 11" id="KW-0067">ATP-binding</keyword>
<gene>
    <name evidence="11" type="primary">metG</name>
    <name evidence="15" type="ORF">AVDCRST_MAG26-1336</name>
</gene>
<sequence>MAEKILVAVAWPYANGPFHVGHVAGAYLPADIFARYHRLKGNEVLMVSGSDCHGTPITLEAEHLGITPEEVIQRNHPAFLRTFEALGITFDLFTQTFTENHYAVTTDIFLRLLEKGYLYKETMTGSFSETLGRFLPDRYVEGTCPNCGFARARGDQCDNCGRLLEPWDLIEPRSKLDGAPITFRPTEHYFLDLPKLEPALRVWLDDVDHGYWRQNTLLFTQNWLREGLRGRAITRDLLWGIPVPVDDPSFKEKRLYVWIDAVVGYYSASIEWAQRTEQPDRWRDWWVCNADGTSPSRHYYFLGKDNIPFHTIIWPAQLIGYGDRVLPYDVPANEFMNLEGEKMSTSRNWALWLPDLETRYAPDQLRYYLAANAPENRDSYWSWADFVRRNNNELVATWGNLANRVLTIAHRNFGQVPEPGELAEVDRQLLAASDEAFTRVGDLLEAARLKAALQEAFALAQRANQYIADQEPWKLVKTDRTRAAAVIYTGLRVVDSLKTLLCPFLPHSSQHLHEMLGYDGVIAPQPHSEETTGPDGRPRQVLTGDYGSAGRWEPSRLPIGQVLQQPAPLFGKLDEAVAEEEVARLRAQGAS</sequence>
<proteinExistence type="inferred from homology"/>
<dbReference type="InterPro" id="IPR041872">
    <property type="entry name" value="Anticodon_Met"/>
</dbReference>
<dbReference type="InterPro" id="IPR033911">
    <property type="entry name" value="MetRS_core"/>
</dbReference>
<dbReference type="GO" id="GO:0005829">
    <property type="term" value="C:cytosol"/>
    <property type="evidence" value="ECO:0007669"/>
    <property type="project" value="TreeGrafter"/>
</dbReference>
<dbReference type="CDD" id="cd07957">
    <property type="entry name" value="Anticodon_Ia_Met"/>
    <property type="match status" value="1"/>
</dbReference>
<evidence type="ECO:0000256" key="11">
    <source>
        <dbReference type="HAMAP-Rule" id="MF_00098"/>
    </source>
</evidence>
<dbReference type="Gene3D" id="1.10.730.10">
    <property type="entry name" value="Isoleucyl-tRNA Synthetase, Domain 1"/>
    <property type="match status" value="1"/>
</dbReference>
<evidence type="ECO:0000256" key="7">
    <source>
        <dbReference type="ARBA" id="ARBA00022840"/>
    </source>
</evidence>
<dbReference type="InterPro" id="IPR009080">
    <property type="entry name" value="tRNAsynth_Ia_anticodon-bd"/>
</dbReference>
<dbReference type="InterPro" id="IPR014758">
    <property type="entry name" value="Met-tRNA_synth"/>
</dbReference>
<keyword evidence="8 11" id="KW-0648">Protein biosynthesis</keyword>
<keyword evidence="4 11" id="KW-0963">Cytoplasm</keyword>
<comment type="similarity">
    <text evidence="3 11">Belongs to the class-I aminoacyl-tRNA synthetase family. MetG type 1 subfamily.</text>
</comment>
<feature type="binding site" evidence="11">
    <location>
        <position position="345"/>
    </location>
    <ligand>
        <name>ATP</name>
        <dbReference type="ChEBI" id="CHEBI:30616"/>
    </ligand>
</feature>
<dbReference type="EMBL" id="CADCTK010000319">
    <property type="protein sequence ID" value="CAA9239024.1"/>
    <property type="molecule type" value="Genomic_DNA"/>
</dbReference>
<dbReference type="SUPFAM" id="SSF47323">
    <property type="entry name" value="Anticodon-binding domain of a subclass of class I aminoacyl-tRNA synthetases"/>
    <property type="match status" value="1"/>
</dbReference>
<evidence type="ECO:0000256" key="12">
    <source>
        <dbReference type="SAM" id="MobiDB-lite"/>
    </source>
</evidence>
<evidence type="ECO:0000259" key="14">
    <source>
        <dbReference type="Pfam" id="PF19303"/>
    </source>
</evidence>
<dbReference type="PANTHER" id="PTHR45765:SF1">
    <property type="entry name" value="METHIONINE--TRNA LIGASE, CYTOPLASMIC"/>
    <property type="match status" value="1"/>
</dbReference>
<dbReference type="Gene3D" id="3.40.50.620">
    <property type="entry name" value="HUPs"/>
    <property type="match status" value="1"/>
</dbReference>
<dbReference type="InterPro" id="IPR014729">
    <property type="entry name" value="Rossmann-like_a/b/a_fold"/>
</dbReference>
<keyword evidence="6 11" id="KW-0547">Nucleotide-binding</keyword>
<dbReference type="InterPro" id="IPR023458">
    <property type="entry name" value="Met-tRNA_ligase_1"/>
</dbReference>
<feature type="short sequence motif" description="'HIGH' region" evidence="11">
    <location>
        <begin position="12"/>
        <end position="22"/>
    </location>
</feature>
<evidence type="ECO:0000256" key="9">
    <source>
        <dbReference type="ARBA" id="ARBA00023146"/>
    </source>
</evidence>
<feature type="short sequence motif" description="'KMSKS' region" evidence="11">
    <location>
        <begin position="342"/>
        <end position="346"/>
    </location>
</feature>
<evidence type="ECO:0000256" key="2">
    <source>
        <dbReference type="ARBA" id="ARBA00004496"/>
    </source>
</evidence>
<feature type="binding site" evidence="11">
    <location>
        <position position="160"/>
    </location>
    <ligand>
        <name>Zn(2+)</name>
        <dbReference type="ChEBI" id="CHEBI:29105"/>
    </ligand>
</feature>
<evidence type="ECO:0000256" key="3">
    <source>
        <dbReference type="ARBA" id="ARBA00008258"/>
    </source>
</evidence>
<dbReference type="AlphaFoldDB" id="A0A6J4I0A2"/>
<keyword evidence="11" id="KW-0862">Zinc</keyword>
<keyword evidence="11" id="KW-0479">Metal-binding</keyword>
<comment type="function">
    <text evidence="1 11">Is required not only for elongation of protein synthesis but also for the initiation of all mRNA translation through initiator tRNA(fMet) aminoacylation.</text>
</comment>
<dbReference type="GO" id="GO:0006431">
    <property type="term" value="P:methionyl-tRNA aminoacylation"/>
    <property type="evidence" value="ECO:0007669"/>
    <property type="project" value="UniProtKB-UniRule"/>
</dbReference>
<evidence type="ECO:0000256" key="8">
    <source>
        <dbReference type="ARBA" id="ARBA00022917"/>
    </source>
</evidence>
<feature type="domain" description="Methionyl/Leucyl tRNA synthetase" evidence="13">
    <location>
        <begin position="5"/>
        <end position="406"/>
    </location>
</feature>
<protein>
    <recommendedName>
        <fullName evidence="11">Methionine--tRNA ligase</fullName>
        <ecNumber evidence="11">6.1.1.10</ecNumber>
    </recommendedName>
    <alternativeName>
        <fullName evidence="11">Methionyl-tRNA synthetase</fullName>
        <shortName evidence="11">MetRS</shortName>
    </alternativeName>
</protein>
<accession>A0A6J4I0A2</accession>
<dbReference type="FunFam" id="2.20.28.20:FF:000001">
    <property type="entry name" value="Methionine--tRNA ligase"/>
    <property type="match status" value="1"/>
</dbReference>
<organism evidence="15">
    <name type="scientific">uncultured Chloroflexia bacterium</name>
    <dbReference type="NCBI Taxonomy" id="1672391"/>
    <lineage>
        <taxon>Bacteria</taxon>
        <taxon>Bacillati</taxon>
        <taxon>Chloroflexota</taxon>
        <taxon>Chloroflexia</taxon>
        <taxon>environmental samples</taxon>
    </lineage>
</organism>
<evidence type="ECO:0000313" key="15">
    <source>
        <dbReference type="EMBL" id="CAA9239024.1"/>
    </source>
</evidence>
<feature type="domain" description="Methionyl-tRNA synthetase anticodon-binding" evidence="14">
    <location>
        <begin position="416"/>
        <end position="520"/>
    </location>
</feature>
<evidence type="ECO:0000259" key="13">
    <source>
        <dbReference type="Pfam" id="PF09334"/>
    </source>
</evidence>
<evidence type="ECO:0000256" key="5">
    <source>
        <dbReference type="ARBA" id="ARBA00022598"/>
    </source>
</evidence>
<dbReference type="GO" id="GO:0046872">
    <property type="term" value="F:metal ion binding"/>
    <property type="evidence" value="ECO:0007669"/>
    <property type="project" value="UniProtKB-KW"/>
</dbReference>